<keyword evidence="5" id="KW-0540">Nuclease</keyword>
<dbReference type="Pfam" id="PF01420">
    <property type="entry name" value="Methylase_S"/>
    <property type="match status" value="1"/>
</dbReference>
<dbReference type="Gene3D" id="3.90.220.20">
    <property type="entry name" value="DNA methylase specificity domains"/>
    <property type="match status" value="2"/>
</dbReference>
<dbReference type="OrthoDB" id="9798929at2"/>
<dbReference type="GO" id="GO:0004519">
    <property type="term" value="F:endonuclease activity"/>
    <property type="evidence" value="ECO:0007669"/>
    <property type="project" value="UniProtKB-KW"/>
</dbReference>
<evidence type="ECO:0000313" key="5">
    <source>
        <dbReference type="EMBL" id="SDB80289.1"/>
    </source>
</evidence>
<dbReference type="PANTHER" id="PTHR30408">
    <property type="entry name" value="TYPE-1 RESTRICTION ENZYME ECOKI SPECIFICITY PROTEIN"/>
    <property type="match status" value="1"/>
</dbReference>
<dbReference type="InterPro" id="IPR052021">
    <property type="entry name" value="Type-I_RS_S_subunit"/>
</dbReference>
<evidence type="ECO:0000313" key="6">
    <source>
        <dbReference type="Proteomes" id="UP000199086"/>
    </source>
</evidence>
<dbReference type="PANTHER" id="PTHR30408:SF12">
    <property type="entry name" value="TYPE I RESTRICTION ENZYME MJAVIII SPECIFICITY SUBUNIT"/>
    <property type="match status" value="1"/>
</dbReference>
<evidence type="ECO:0000259" key="4">
    <source>
        <dbReference type="Pfam" id="PF01420"/>
    </source>
</evidence>
<keyword evidence="2" id="KW-0680">Restriction system</keyword>
<evidence type="ECO:0000256" key="2">
    <source>
        <dbReference type="ARBA" id="ARBA00022747"/>
    </source>
</evidence>
<reference evidence="5 6" key="1">
    <citation type="submission" date="2016-06" db="EMBL/GenBank/DDBJ databases">
        <authorList>
            <person name="Olsen C.W."/>
            <person name="Carey S."/>
            <person name="Hinshaw L."/>
            <person name="Karasin A.I."/>
        </authorList>
    </citation>
    <scope>NUCLEOTIDE SEQUENCE [LARGE SCALE GENOMIC DNA]</scope>
    <source>
        <strain evidence="5 6">LZ-22</strain>
    </source>
</reference>
<keyword evidence="5" id="KW-0255">Endonuclease</keyword>
<evidence type="ECO:0000256" key="3">
    <source>
        <dbReference type="ARBA" id="ARBA00023125"/>
    </source>
</evidence>
<keyword evidence="3" id="KW-0238">DNA-binding</keyword>
<dbReference type="CDD" id="cd17262">
    <property type="entry name" value="RMtype1_S_Aco12261I-TRD2-CR2"/>
    <property type="match status" value="1"/>
</dbReference>
<accession>A0A1G6GEF7</accession>
<dbReference type="EMBL" id="FMYF01000002">
    <property type="protein sequence ID" value="SDB80289.1"/>
    <property type="molecule type" value="Genomic_DNA"/>
</dbReference>
<keyword evidence="5" id="KW-0378">Hydrolase</keyword>
<dbReference type="STRING" id="1577474.GA0111570_10275"/>
<dbReference type="AlphaFoldDB" id="A0A1G6GEF7"/>
<dbReference type="GO" id="GO:0009307">
    <property type="term" value="P:DNA restriction-modification system"/>
    <property type="evidence" value="ECO:0007669"/>
    <property type="project" value="UniProtKB-KW"/>
</dbReference>
<keyword evidence="6" id="KW-1185">Reference proteome</keyword>
<comment type="similarity">
    <text evidence="1">Belongs to the type-I restriction system S methylase family.</text>
</comment>
<dbReference type="GO" id="GO:0003677">
    <property type="term" value="F:DNA binding"/>
    <property type="evidence" value="ECO:0007669"/>
    <property type="project" value="UniProtKB-KW"/>
</dbReference>
<dbReference type="SUPFAM" id="SSF116734">
    <property type="entry name" value="DNA methylase specificity domain"/>
    <property type="match status" value="2"/>
</dbReference>
<evidence type="ECO:0000256" key="1">
    <source>
        <dbReference type="ARBA" id="ARBA00010923"/>
    </source>
</evidence>
<organism evidence="5 6">
    <name type="scientific">Raineyella antarctica</name>
    <dbReference type="NCBI Taxonomy" id="1577474"/>
    <lineage>
        <taxon>Bacteria</taxon>
        <taxon>Bacillati</taxon>
        <taxon>Actinomycetota</taxon>
        <taxon>Actinomycetes</taxon>
        <taxon>Propionibacteriales</taxon>
        <taxon>Propionibacteriaceae</taxon>
        <taxon>Raineyella</taxon>
    </lineage>
</organism>
<feature type="domain" description="Type I restriction modification DNA specificity" evidence="4">
    <location>
        <begin position="3"/>
        <end position="154"/>
    </location>
</feature>
<dbReference type="Proteomes" id="UP000199086">
    <property type="component" value="Unassembled WGS sequence"/>
</dbReference>
<proteinExistence type="inferred from homology"/>
<dbReference type="InterPro" id="IPR000055">
    <property type="entry name" value="Restrct_endonuc_typeI_TRD"/>
</dbReference>
<dbReference type="RefSeq" id="WP_092606181.1">
    <property type="nucleotide sequence ID" value="NZ_FMYF01000002.1"/>
</dbReference>
<protein>
    <submittedName>
        <fullName evidence="5">Restriction endonuclease S subunit</fullName>
    </submittedName>
</protein>
<dbReference type="InterPro" id="IPR044946">
    <property type="entry name" value="Restrct_endonuc_typeI_TRD_sf"/>
</dbReference>
<gene>
    <name evidence="5" type="ORF">GA0111570_10275</name>
</gene>
<name>A0A1G6GEF7_9ACTN</name>
<sequence>MIWPMMTLGDVTVNFDVRRRPVKSADRVAGEFPYYGASGVVDHVDDYLFDGRYLLVAEDGENLRSRSLPIAFLAEGKFWVNNHAHVLQGNALARTEYVCYVLSMVNFGQYITGSTQPKLTQRSLHSILIPVPPVREQVAIMDVLGALDDKISTNRAVVASACAMVQAICRTSATDEVELGEVARLMKASVKPASLASVAHFSLPVFDGNGLPEVVQGKSILSNKQLLSRPCVLLSKLNPRIPRVWDVPVLPEQPALASTEFLMLEPKSIPTGVLWGLLIQPEVQRELEGLARGTTGSHQRVKPEDAMRLSVPDPAALGDQAISLVDALSQRIWQAKLESRTLAALRDTLLPALMSGRLSVRDAEAAVSEVV</sequence>